<dbReference type="AlphaFoldDB" id="A0A133KC52"/>
<dbReference type="Proteomes" id="UP000075304">
    <property type="component" value="Unassembled WGS sequence"/>
</dbReference>
<reference evidence="1" key="3">
    <citation type="submission" date="2016-01" db="EMBL/GenBank/DDBJ databases">
        <authorList>
            <person name="Oliw E.H."/>
        </authorList>
    </citation>
    <scope>NUCLEOTIDE SEQUENCE [LARGE SCALE GENOMIC DNA]</scope>
    <source>
        <strain evidence="1">GED7749B</strain>
    </source>
</reference>
<gene>
    <name evidence="2" type="ORF">B4099_2599</name>
    <name evidence="1" type="ORF">HMPREF3213_03507</name>
</gene>
<protein>
    <submittedName>
        <fullName evidence="1">Uncharacterized protein</fullName>
    </submittedName>
</protein>
<sequence length="46" mass="5319">MYAVYDKNPPCAIRHVSTAAVQALYGRLHAHHKKIILHHYIISRQP</sequence>
<comment type="caution">
    <text evidence="1">The sequence shown here is derived from an EMBL/GenBank/DDBJ whole genome shotgun (WGS) entry which is preliminary data.</text>
</comment>
<dbReference type="EMBL" id="LQYI01000195">
    <property type="protein sequence ID" value="KYC58983.1"/>
    <property type="molecule type" value="Genomic_DNA"/>
</dbReference>
<dbReference type="Proteomes" id="UP000070376">
    <property type="component" value="Unassembled WGS sequence"/>
</dbReference>
<accession>A0A133KC52</accession>
<dbReference type="PATRIC" id="fig|1398.22.peg.3514"/>
<evidence type="ECO:0000313" key="2">
    <source>
        <dbReference type="EMBL" id="KYC58983.1"/>
    </source>
</evidence>
<organism evidence="1 3">
    <name type="scientific">Heyndrickxia coagulans</name>
    <name type="common">Weizmannia coagulans</name>
    <dbReference type="NCBI Taxonomy" id="1398"/>
    <lineage>
        <taxon>Bacteria</taxon>
        <taxon>Bacillati</taxon>
        <taxon>Bacillota</taxon>
        <taxon>Bacilli</taxon>
        <taxon>Bacillales</taxon>
        <taxon>Bacillaceae</taxon>
        <taxon>Heyndrickxia</taxon>
    </lineage>
</organism>
<reference evidence="2 4" key="1">
    <citation type="submission" date="2016-01" db="EMBL/GenBank/DDBJ databases">
        <title>Genome Sequences of Twelve Sporeforming Bacillus Species Isolated from Foods.</title>
        <authorList>
            <person name="Berendsen E.M."/>
            <person name="Wells-Bennik M.H."/>
            <person name="Krawcyk A.O."/>
            <person name="De Jong A."/>
            <person name="Holsappel S."/>
            <person name="Eijlander R.T."/>
            <person name="Kuipers O.P."/>
        </authorList>
    </citation>
    <scope>NUCLEOTIDE SEQUENCE [LARGE SCALE GENOMIC DNA]</scope>
    <source>
        <strain evidence="2 4">B4099</strain>
    </source>
</reference>
<proteinExistence type="predicted"/>
<evidence type="ECO:0000313" key="3">
    <source>
        <dbReference type="Proteomes" id="UP000070376"/>
    </source>
</evidence>
<name>A0A133KC52_HEYCO</name>
<evidence type="ECO:0000313" key="4">
    <source>
        <dbReference type="Proteomes" id="UP000075304"/>
    </source>
</evidence>
<dbReference type="EMBL" id="LRPN01000180">
    <property type="protein sequence ID" value="KWZ77025.1"/>
    <property type="molecule type" value="Genomic_DNA"/>
</dbReference>
<evidence type="ECO:0000313" key="1">
    <source>
        <dbReference type="EMBL" id="KWZ77025.1"/>
    </source>
</evidence>
<reference evidence="3" key="2">
    <citation type="submission" date="2016-01" db="EMBL/GenBank/DDBJ databases">
        <authorList>
            <person name="Mitreva M."/>
            <person name="Pepin K.H."/>
            <person name="Mihindukulasuriya K.A."/>
            <person name="Fulton R."/>
            <person name="Fronick C."/>
            <person name="O'Laughlin M."/>
            <person name="Miner T."/>
            <person name="Herter B."/>
            <person name="Rosa B.A."/>
            <person name="Cordes M."/>
            <person name="Tomlinson C."/>
            <person name="Wollam A."/>
            <person name="Palsikar V.B."/>
            <person name="Mardis E.R."/>
            <person name="Wilson R.K."/>
        </authorList>
    </citation>
    <scope>NUCLEOTIDE SEQUENCE [LARGE SCALE GENOMIC DNA]</scope>
    <source>
        <strain evidence="3">GED7749B</strain>
    </source>
</reference>